<evidence type="ECO:0000313" key="4">
    <source>
        <dbReference type="EMBL" id="ETS82694.1"/>
    </source>
</evidence>
<evidence type="ECO:0000313" key="5">
    <source>
        <dbReference type="Proteomes" id="UP000030651"/>
    </source>
</evidence>
<dbReference type="InterPro" id="IPR002110">
    <property type="entry name" value="Ankyrin_rpt"/>
</dbReference>
<dbReference type="Pfam" id="PF12796">
    <property type="entry name" value="Ank_2"/>
    <property type="match status" value="2"/>
</dbReference>
<dbReference type="Proteomes" id="UP000030651">
    <property type="component" value="Unassembled WGS sequence"/>
</dbReference>
<dbReference type="EMBL" id="KI912111">
    <property type="protein sequence ID" value="ETS82694.1"/>
    <property type="molecule type" value="Genomic_DNA"/>
</dbReference>
<reference evidence="5" key="1">
    <citation type="journal article" date="2015" name="BMC Genomics">
        <title>Genomic and transcriptomic analysis of the endophytic fungus Pestalotiopsis fici reveals its lifestyle and high potential for synthesis of natural products.</title>
        <authorList>
            <person name="Wang X."/>
            <person name="Zhang X."/>
            <person name="Liu L."/>
            <person name="Xiang M."/>
            <person name="Wang W."/>
            <person name="Sun X."/>
            <person name="Che Y."/>
            <person name="Guo L."/>
            <person name="Liu G."/>
            <person name="Guo L."/>
            <person name="Wang C."/>
            <person name="Yin W.B."/>
            <person name="Stadler M."/>
            <person name="Zhang X."/>
            <person name="Liu X."/>
        </authorList>
    </citation>
    <scope>NUCLEOTIDE SEQUENCE [LARGE SCALE GENOMIC DNA]</scope>
    <source>
        <strain evidence="5">W106-1 / CGMCC3.15140</strain>
    </source>
</reference>
<name>W3X9I1_PESFW</name>
<feature type="repeat" description="ANK" evidence="3">
    <location>
        <begin position="122"/>
        <end position="144"/>
    </location>
</feature>
<dbReference type="GeneID" id="19269583"/>
<proteinExistence type="predicted"/>
<dbReference type="InParanoid" id="W3X9I1"/>
<sequence length="585" mass="66624">MADNDRHVAAGAVAQMEDSNQELHWLDDDAEDDTYENLDANLPNRRGRLPLHSLCATAWYDLQDGRHYGLEFLANYLIAKTNDIDAADANGIRPLHLASMMSEWMVKRLLTAGADPTSVTSEGLTALHLAARAREANIVGLLIDELGKVPGRLQQSLDAPDQTGRSPLFHACRSGRPESVQLLLDAGSNVDLLDQDGLSPFHACAEYEQEQALWEKSLKPDLFVMDLLISQVNRQGWNRVAEGGVMLHDTSRPWTPIYRILMPGLRDYMAVAFEDRDAAQGWPKDYESWRIRNMESEQDSTRLEEILEMLFREHSKRGTDVATLDSHIIACIDRCKAYGSYNSMRCFQSKKLDWNLGLVEKGDHDALLEHDSQVLSYCASNRSLRSHHSSVRYLLRQREYRAIEQLLRTSSITPHDARQILLLFVRYGFGRLLKIMLTELDLFQGKSLESIYDRDMWDPPLVVACQRELPNMDVVGVLVEQNHAEINAQSRTAQCEWQADISRMYSEELIRKVAGKNTALHEAAKGRHWWHIKQALPFLLTAGADRQQVNEEGKTPLDFSLEWQRRYGDEPETFASEARALLQQD</sequence>
<dbReference type="SUPFAM" id="SSF48403">
    <property type="entry name" value="Ankyrin repeat"/>
    <property type="match status" value="2"/>
</dbReference>
<dbReference type="OrthoDB" id="20872at2759"/>
<dbReference type="PROSITE" id="PS50297">
    <property type="entry name" value="ANK_REP_REGION"/>
    <property type="match status" value="2"/>
</dbReference>
<protein>
    <submittedName>
        <fullName evidence="4">Uncharacterized protein</fullName>
    </submittedName>
</protein>
<evidence type="ECO:0000256" key="1">
    <source>
        <dbReference type="ARBA" id="ARBA00022737"/>
    </source>
</evidence>
<dbReference type="KEGG" id="pfy:PFICI_04570"/>
<evidence type="ECO:0000256" key="2">
    <source>
        <dbReference type="ARBA" id="ARBA00023043"/>
    </source>
</evidence>
<keyword evidence="2 3" id="KW-0040">ANK repeat</keyword>
<evidence type="ECO:0000256" key="3">
    <source>
        <dbReference type="PROSITE-ProRule" id="PRU00023"/>
    </source>
</evidence>
<dbReference type="SMART" id="SM00248">
    <property type="entry name" value="ANK"/>
    <property type="match status" value="5"/>
</dbReference>
<gene>
    <name evidence="4" type="ORF">PFICI_04570</name>
</gene>
<dbReference type="HOGENOM" id="CLU_466228_0_0_1"/>
<dbReference type="OMA" id="CTHEDID"/>
<dbReference type="RefSeq" id="XP_007831342.1">
    <property type="nucleotide sequence ID" value="XM_007833151.1"/>
</dbReference>
<feature type="repeat" description="ANK" evidence="3">
    <location>
        <begin position="163"/>
        <end position="195"/>
    </location>
</feature>
<dbReference type="eggNOG" id="KOG4177">
    <property type="taxonomic scope" value="Eukaryota"/>
</dbReference>
<organism evidence="4 5">
    <name type="scientific">Pestalotiopsis fici (strain W106-1 / CGMCC3.15140)</name>
    <dbReference type="NCBI Taxonomy" id="1229662"/>
    <lineage>
        <taxon>Eukaryota</taxon>
        <taxon>Fungi</taxon>
        <taxon>Dikarya</taxon>
        <taxon>Ascomycota</taxon>
        <taxon>Pezizomycotina</taxon>
        <taxon>Sordariomycetes</taxon>
        <taxon>Xylariomycetidae</taxon>
        <taxon>Amphisphaeriales</taxon>
        <taxon>Sporocadaceae</taxon>
        <taxon>Pestalotiopsis</taxon>
    </lineage>
</organism>
<dbReference type="Gene3D" id="1.25.40.20">
    <property type="entry name" value="Ankyrin repeat-containing domain"/>
    <property type="match status" value="2"/>
</dbReference>
<dbReference type="AlphaFoldDB" id="W3X9I1"/>
<dbReference type="PANTHER" id="PTHR24198">
    <property type="entry name" value="ANKYRIN REPEAT AND PROTEIN KINASE DOMAIN-CONTAINING PROTEIN"/>
    <property type="match status" value="1"/>
</dbReference>
<dbReference type="PANTHER" id="PTHR24198:SF165">
    <property type="entry name" value="ANKYRIN REPEAT-CONTAINING PROTEIN-RELATED"/>
    <property type="match status" value="1"/>
</dbReference>
<accession>W3X9I1</accession>
<keyword evidence="5" id="KW-1185">Reference proteome</keyword>
<dbReference type="STRING" id="1229662.W3X9I1"/>
<dbReference type="InterPro" id="IPR036770">
    <property type="entry name" value="Ankyrin_rpt-contain_sf"/>
</dbReference>
<dbReference type="PROSITE" id="PS50088">
    <property type="entry name" value="ANK_REPEAT"/>
    <property type="match status" value="2"/>
</dbReference>
<keyword evidence="1" id="KW-0677">Repeat</keyword>